<dbReference type="Proteomes" id="UP000307507">
    <property type="component" value="Unassembled WGS sequence"/>
</dbReference>
<dbReference type="RefSeq" id="WP_136402863.1">
    <property type="nucleotide sequence ID" value="NZ_SSNZ01000002.1"/>
</dbReference>
<evidence type="ECO:0000313" key="1">
    <source>
        <dbReference type="EMBL" id="THF51880.1"/>
    </source>
</evidence>
<name>A0A4V3W8N2_9FLAO</name>
<dbReference type="EMBL" id="SSNZ01000002">
    <property type="protein sequence ID" value="THF51880.1"/>
    <property type="molecule type" value="Genomic_DNA"/>
</dbReference>
<organism evidence="1 2">
    <name type="scientific">Flavobacterium supellecticarium</name>
    <dbReference type="NCBI Taxonomy" id="2565924"/>
    <lineage>
        <taxon>Bacteria</taxon>
        <taxon>Pseudomonadati</taxon>
        <taxon>Bacteroidota</taxon>
        <taxon>Flavobacteriia</taxon>
        <taxon>Flavobacteriales</taxon>
        <taxon>Flavobacteriaceae</taxon>
        <taxon>Flavobacterium</taxon>
    </lineage>
</organism>
<dbReference type="AlphaFoldDB" id="A0A4V3W8N2"/>
<evidence type="ECO:0000313" key="2">
    <source>
        <dbReference type="Proteomes" id="UP000307507"/>
    </source>
</evidence>
<keyword evidence="2" id="KW-1185">Reference proteome</keyword>
<sequence length="197" mass="23013">MMRLLSVFLFLNVCLGYSQKNSLDIRPVNRFTNLKYLAVHGEKIQEFSYSESVIRAEKNHYSIAMTIHGHQRKFTFPFTKEDLNGKDSLNVGLTEAFYAEKITYHLEDKEFVLYKHIDYNCYDPLCGSKHNHKTMVTGYSYFSPDYGLLFTSQNNNMTLEMLTRINGKEAPKDLIIAILKDNQIDNRIIKEYKKVKS</sequence>
<accession>A0A4V3W8N2</accession>
<gene>
    <name evidence="1" type="ORF">E6C50_09005</name>
</gene>
<protein>
    <submittedName>
        <fullName evidence="1">Uncharacterized protein</fullName>
    </submittedName>
</protein>
<comment type="caution">
    <text evidence="1">The sequence shown here is derived from an EMBL/GenBank/DDBJ whole genome shotgun (WGS) entry which is preliminary data.</text>
</comment>
<proteinExistence type="predicted"/>
<reference evidence="1 2" key="1">
    <citation type="submission" date="2019-04" db="EMBL/GenBank/DDBJ databases">
        <title>Flavobacterium sp. nov. isolated from construction timber.</title>
        <authorList>
            <person name="Lin S.-Y."/>
            <person name="Chang C.-T."/>
            <person name="Young C.-C."/>
        </authorList>
    </citation>
    <scope>NUCLEOTIDE SEQUENCE [LARGE SCALE GENOMIC DNA]</scope>
    <source>
        <strain evidence="1 2">CC-CTC003</strain>
    </source>
</reference>